<accession>A0A1H0U2M8</accession>
<dbReference type="RefSeq" id="WP_092835655.1">
    <property type="nucleotide sequence ID" value="NZ_FNJL01000017.1"/>
</dbReference>
<dbReference type="InterPro" id="IPR001387">
    <property type="entry name" value="Cro/C1-type_HTH"/>
</dbReference>
<evidence type="ECO:0000313" key="2">
    <source>
        <dbReference type="EMBL" id="SDP60552.1"/>
    </source>
</evidence>
<proteinExistence type="predicted"/>
<dbReference type="InterPro" id="IPR010982">
    <property type="entry name" value="Lambda_DNA-bd_dom_sf"/>
</dbReference>
<evidence type="ECO:0000259" key="1">
    <source>
        <dbReference type="PROSITE" id="PS50943"/>
    </source>
</evidence>
<dbReference type="CDD" id="cd00093">
    <property type="entry name" value="HTH_XRE"/>
    <property type="match status" value="1"/>
</dbReference>
<evidence type="ECO:0000313" key="3">
    <source>
        <dbReference type="Proteomes" id="UP000199317"/>
    </source>
</evidence>
<dbReference type="SUPFAM" id="SSF47413">
    <property type="entry name" value="lambda repressor-like DNA-binding domains"/>
    <property type="match status" value="1"/>
</dbReference>
<dbReference type="Pfam" id="PF13560">
    <property type="entry name" value="HTH_31"/>
    <property type="match status" value="1"/>
</dbReference>
<protein>
    <submittedName>
        <fullName evidence="2">Helix-turn-helix domain-containing protein</fullName>
    </submittedName>
</protein>
<feature type="domain" description="HTH cro/C1-type" evidence="1">
    <location>
        <begin position="10"/>
        <end position="59"/>
    </location>
</feature>
<dbReference type="PROSITE" id="PS50943">
    <property type="entry name" value="HTH_CROC1"/>
    <property type="match status" value="1"/>
</dbReference>
<dbReference type="Gene3D" id="1.10.260.40">
    <property type="entry name" value="lambda repressor-like DNA-binding domains"/>
    <property type="match status" value="1"/>
</dbReference>
<dbReference type="Proteomes" id="UP000199317">
    <property type="component" value="Unassembled WGS sequence"/>
</dbReference>
<dbReference type="OrthoDB" id="5958095at2"/>
<reference evidence="3" key="1">
    <citation type="submission" date="2016-10" db="EMBL/GenBank/DDBJ databases">
        <authorList>
            <person name="Varghese N."/>
            <person name="Submissions S."/>
        </authorList>
    </citation>
    <scope>NUCLEOTIDE SEQUENCE [LARGE SCALE GENOMIC DNA]</scope>
    <source>
        <strain evidence="3">DSM 17101</strain>
    </source>
</reference>
<gene>
    <name evidence="2" type="ORF">SAMN04489708_11798</name>
</gene>
<sequence>MSQTGLGVALKTLRERRTLSLREIGQLSSVDHAYVHRLESGEKTNPSPDLVEKLLRVLKPGERDCALLMWLVDHAEADPRLVEFVLNDPSISIDIFSAAAGVRHRGNVRPDPATLIARIRRAFEDEDEDD</sequence>
<dbReference type="GO" id="GO:0003677">
    <property type="term" value="F:DNA binding"/>
    <property type="evidence" value="ECO:0007669"/>
    <property type="project" value="InterPro"/>
</dbReference>
<keyword evidence="3" id="KW-1185">Reference proteome</keyword>
<dbReference type="AlphaFoldDB" id="A0A1H0U2M8"/>
<dbReference type="SMART" id="SM00530">
    <property type="entry name" value="HTH_XRE"/>
    <property type="match status" value="1"/>
</dbReference>
<dbReference type="EMBL" id="FNJL01000017">
    <property type="protein sequence ID" value="SDP60552.1"/>
    <property type="molecule type" value="Genomic_DNA"/>
</dbReference>
<name>A0A1H0U2M8_9BURK</name>
<organism evidence="2 3">
    <name type="scientific">Paracidovorax cattleyae</name>
    <dbReference type="NCBI Taxonomy" id="80868"/>
    <lineage>
        <taxon>Bacteria</taxon>
        <taxon>Pseudomonadati</taxon>
        <taxon>Pseudomonadota</taxon>
        <taxon>Betaproteobacteria</taxon>
        <taxon>Burkholderiales</taxon>
        <taxon>Comamonadaceae</taxon>
        <taxon>Paracidovorax</taxon>
    </lineage>
</organism>